<keyword evidence="2 6" id="KW-0732">Signal</keyword>
<dbReference type="InterPro" id="IPR007055">
    <property type="entry name" value="BON_dom"/>
</dbReference>
<evidence type="ECO:0000256" key="2">
    <source>
        <dbReference type="ARBA" id="ARBA00022729"/>
    </source>
</evidence>
<name>A0AAV5N384_9GAMM</name>
<dbReference type="InterPro" id="IPR051686">
    <property type="entry name" value="Lipoprotein_DolP"/>
</dbReference>
<keyword evidence="4" id="KW-0574">Periplasm</keyword>
<dbReference type="PANTHER" id="PTHR34606:SF11">
    <property type="entry name" value="OSMOTICALLY-INDUCIBLE PROTEIN Y"/>
    <property type="match status" value="1"/>
</dbReference>
<dbReference type="AlphaFoldDB" id="A0AAV5N384"/>
<evidence type="ECO:0000256" key="4">
    <source>
        <dbReference type="ARBA" id="ARBA00022764"/>
    </source>
</evidence>
<organism evidence="8 9">
    <name type="scientific">Leminorella grimontii</name>
    <dbReference type="NCBI Taxonomy" id="82981"/>
    <lineage>
        <taxon>Bacteria</taxon>
        <taxon>Pseudomonadati</taxon>
        <taxon>Pseudomonadota</taxon>
        <taxon>Gammaproteobacteria</taxon>
        <taxon>Enterobacterales</taxon>
        <taxon>Budviciaceae</taxon>
        <taxon>Leminorella</taxon>
    </lineage>
</organism>
<evidence type="ECO:0000256" key="6">
    <source>
        <dbReference type="SAM" id="SignalP"/>
    </source>
</evidence>
<reference evidence="8" key="1">
    <citation type="submission" date="2022-06" db="EMBL/GenBank/DDBJ databases">
        <title>Draft genome sequences of Leminorella grimontii str. JCM5902.</title>
        <authorList>
            <person name="Wakabayashi Y."/>
            <person name="Kojima K."/>
        </authorList>
    </citation>
    <scope>NUCLEOTIDE SEQUENCE</scope>
    <source>
        <strain evidence="8">JCM 5902</strain>
    </source>
</reference>
<feature type="domain" description="BON" evidence="7">
    <location>
        <begin position="147"/>
        <end position="215"/>
    </location>
</feature>
<comment type="subcellular location">
    <subcellularLocation>
        <location evidence="1">Periplasm</location>
    </subcellularLocation>
</comment>
<dbReference type="PROSITE" id="PS50914">
    <property type="entry name" value="BON"/>
    <property type="match status" value="2"/>
</dbReference>
<accession>A0AAV5N384</accession>
<dbReference type="EMBL" id="BRLH01000005">
    <property type="protein sequence ID" value="GKX56184.1"/>
    <property type="molecule type" value="Genomic_DNA"/>
</dbReference>
<evidence type="ECO:0000259" key="7">
    <source>
        <dbReference type="PROSITE" id="PS50914"/>
    </source>
</evidence>
<evidence type="ECO:0000313" key="8">
    <source>
        <dbReference type="EMBL" id="GKX56184.1"/>
    </source>
</evidence>
<sequence>MNNTFLVRSTTAVVLAALLGSGAALAEETVAAKTENAVKGLGTSIESSVDKAGTEIDKSMKKVDGFMDDSTITAKVKSALLDDKAIQSTDISVKTSAGAVTLRGFVGSEAQRAQAENIAKQVEGVKSVSNKLQVQQGKGSSVGAYVDDTAITSEVKAKLLADSIVPSRTVKVQTSEGTVLLSGTVKTEKQRAQAERVAAEVNGVKSVKNDIEIKP</sequence>
<comment type="caution">
    <text evidence="8">The sequence shown here is derived from an EMBL/GenBank/DDBJ whole genome shotgun (WGS) entry which is preliminary data.</text>
</comment>
<dbReference type="GO" id="GO:0042597">
    <property type="term" value="C:periplasmic space"/>
    <property type="evidence" value="ECO:0007669"/>
    <property type="project" value="UniProtKB-SubCell"/>
</dbReference>
<keyword evidence="9" id="KW-1185">Reference proteome</keyword>
<evidence type="ECO:0000256" key="3">
    <source>
        <dbReference type="ARBA" id="ARBA00022737"/>
    </source>
</evidence>
<evidence type="ECO:0000256" key="1">
    <source>
        <dbReference type="ARBA" id="ARBA00004418"/>
    </source>
</evidence>
<feature type="signal peptide" evidence="6">
    <location>
        <begin position="1"/>
        <end position="26"/>
    </location>
</feature>
<evidence type="ECO:0000313" key="9">
    <source>
        <dbReference type="Proteomes" id="UP001058124"/>
    </source>
</evidence>
<feature type="domain" description="BON" evidence="7">
    <location>
        <begin position="68"/>
        <end position="136"/>
    </location>
</feature>
<dbReference type="NCBIfam" id="NF007858">
    <property type="entry name" value="PRK10568.1"/>
    <property type="match status" value="1"/>
</dbReference>
<evidence type="ECO:0000256" key="5">
    <source>
        <dbReference type="ARBA" id="ARBA00070588"/>
    </source>
</evidence>
<dbReference type="Pfam" id="PF04972">
    <property type="entry name" value="BON"/>
    <property type="match status" value="2"/>
</dbReference>
<dbReference type="SMART" id="SM00749">
    <property type="entry name" value="BON"/>
    <property type="match status" value="2"/>
</dbReference>
<dbReference type="FunFam" id="3.30.1340.30:FF:000001">
    <property type="entry name" value="Molecular chaperone OsmY"/>
    <property type="match status" value="2"/>
</dbReference>
<feature type="chain" id="PRO_5043495687" description="Osmotically-inducible protein Y" evidence="6">
    <location>
        <begin position="27"/>
        <end position="215"/>
    </location>
</feature>
<proteinExistence type="predicted"/>
<dbReference type="RefSeq" id="WP_027274777.1">
    <property type="nucleotide sequence ID" value="NZ_BRLH01000005.1"/>
</dbReference>
<dbReference type="Gene3D" id="3.30.1340.30">
    <property type="match status" value="2"/>
</dbReference>
<protein>
    <recommendedName>
        <fullName evidence="5">Osmotically-inducible protein Y</fullName>
    </recommendedName>
</protein>
<dbReference type="Proteomes" id="UP001058124">
    <property type="component" value="Unassembled WGS sequence"/>
</dbReference>
<dbReference type="InterPro" id="IPR014004">
    <property type="entry name" value="Transpt-assoc_nodulatn_dom_bac"/>
</dbReference>
<keyword evidence="3" id="KW-0677">Repeat</keyword>
<dbReference type="PANTHER" id="PTHR34606">
    <property type="entry name" value="BON DOMAIN-CONTAINING PROTEIN"/>
    <property type="match status" value="1"/>
</dbReference>
<gene>
    <name evidence="8" type="primary">b4376</name>
    <name evidence="8" type="ORF">SOASR030_22960</name>
</gene>